<keyword evidence="4 8" id="KW-0812">Transmembrane</keyword>
<feature type="transmembrane region" description="Helical" evidence="8">
    <location>
        <begin position="143"/>
        <end position="164"/>
    </location>
</feature>
<evidence type="ECO:0000256" key="8">
    <source>
        <dbReference type="SAM" id="Phobius"/>
    </source>
</evidence>
<dbReference type="SUPFAM" id="SSF103473">
    <property type="entry name" value="MFS general substrate transporter"/>
    <property type="match status" value="1"/>
</dbReference>
<name>A0A4R5A941_9ACTN</name>
<feature type="transmembrane region" description="Helical" evidence="8">
    <location>
        <begin position="230"/>
        <end position="249"/>
    </location>
</feature>
<dbReference type="PROSITE" id="PS50850">
    <property type="entry name" value="MFS"/>
    <property type="match status" value="1"/>
</dbReference>
<dbReference type="InterPro" id="IPR020846">
    <property type="entry name" value="MFS_dom"/>
</dbReference>
<feature type="region of interest" description="Disordered" evidence="7">
    <location>
        <begin position="497"/>
        <end position="545"/>
    </location>
</feature>
<dbReference type="InterPro" id="IPR036259">
    <property type="entry name" value="MFS_trans_sf"/>
</dbReference>
<evidence type="ECO:0000256" key="2">
    <source>
        <dbReference type="ARBA" id="ARBA00022448"/>
    </source>
</evidence>
<feature type="transmembrane region" description="Helical" evidence="8">
    <location>
        <begin position="54"/>
        <end position="72"/>
    </location>
</feature>
<evidence type="ECO:0000313" key="11">
    <source>
        <dbReference type="Proteomes" id="UP000295217"/>
    </source>
</evidence>
<feature type="transmembrane region" description="Helical" evidence="8">
    <location>
        <begin position="12"/>
        <end position="39"/>
    </location>
</feature>
<dbReference type="Gene3D" id="1.20.1720.10">
    <property type="entry name" value="Multidrug resistance protein D"/>
    <property type="match status" value="1"/>
</dbReference>
<feature type="transmembrane region" description="Helical" evidence="8">
    <location>
        <begin position="461"/>
        <end position="483"/>
    </location>
</feature>
<feature type="transmembrane region" description="Helical" evidence="8">
    <location>
        <begin position="170"/>
        <end position="192"/>
    </location>
</feature>
<dbReference type="PRINTS" id="PR01036">
    <property type="entry name" value="TCRTETB"/>
</dbReference>
<evidence type="ECO:0000256" key="5">
    <source>
        <dbReference type="ARBA" id="ARBA00022989"/>
    </source>
</evidence>
<dbReference type="Pfam" id="PF07690">
    <property type="entry name" value="MFS_1"/>
    <property type="match status" value="1"/>
</dbReference>
<dbReference type="Proteomes" id="UP000295217">
    <property type="component" value="Unassembled WGS sequence"/>
</dbReference>
<dbReference type="PANTHER" id="PTHR42718:SF47">
    <property type="entry name" value="METHYL VIOLOGEN RESISTANCE PROTEIN SMVA"/>
    <property type="match status" value="1"/>
</dbReference>
<keyword evidence="11" id="KW-1185">Reference proteome</keyword>
<reference evidence="10 11" key="1">
    <citation type="submission" date="2019-02" db="EMBL/GenBank/DDBJ databases">
        <title>Draft genome sequences of novel Actinobacteria.</title>
        <authorList>
            <person name="Sahin N."/>
            <person name="Ay H."/>
            <person name="Saygin H."/>
        </authorList>
    </citation>
    <scope>NUCLEOTIDE SEQUENCE [LARGE SCALE GENOMIC DNA]</scope>
    <source>
        <strain evidence="10 11">8K307</strain>
    </source>
</reference>
<evidence type="ECO:0000256" key="7">
    <source>
        <dbReference type="SAM" id="MobiDB-lite"/>
    </source>
</evidence>
<keyword evidence="5 8" id="KW-1133">Transmembrane helix</keyword>
<dbReference type="EMBL" id="SMLB01000018">
    <property type="protein sequence ID" value="TDD68733.1"/>
    <property type="molecule type" value="Genomic_DNA"/>
</dbReference>
<evidence type="ECO:0000256" key="3">
    <source>
        <dbReference type="ARBA" id="ARBA00022475"/>
    </source>
</evidence>
<dbReference type="InterPro" id="IPR011701">
    <property type="entry name" value="MFS"/>
</dbReference>
<feature type="compositionally biased region" description="Basic residues" evidence="7">
    <location>
        <begin position="514"/>
        <end position="523"/>
    </location>
</feature>
<evidence type="ECO:0000256" key="6">
    <source>
        <dbReference type="ARBA" id="ARBA00023136"/>
    </source>
</evidence>
<accession>A0A4R5A941</accession>
<feature type="transmembrane region" description="Helical" evidence="8">
    <location>
        <begin position="109"/>
        <end position="131"/>
    </location>
</feature>
<feature type="transmembrane region" description="Helical" evidence="8">
    <location>
        <begin position="84"/>
        <end position="103"/>
    </location>
</feature>
<feature type="transmembrane region" description="Helical" evidence="8">
    <location>
        <begin position="363"/>
        <end position="387"/>
    </location>
</feature>
<gene>
    <name evidence="10" type="ORF">E1262_14830</name>
</gene>
<feature type="transmembrane region" description="Helical" evidence="8">
    <location>
        <begin position="270"/>
        <end position="296"/>
    </location>
</feature>
<evidence type="ECO:0000313" key="10">
    <source>
        <dbReference type="EMBL" id="TDD68733.1"/>
    </source>
</evidence>
<dbReference type="Gene3D" id="1.20.1250.20">
    <property type="entry name" value="MFS general substrate transporter like domains"/>
    <property type="match status" value="1"/>
</dbReference>
<dbReference type="OrthoDB" id="4172724at2"/>
<comment type="caution">
    <text evidence="10">The sequence shown here is derived from an EMBL/GenBank/DDBJ whole genome shotgun (WGS) entry which is preliminary data.</text>
</comment>
<feature type="transmembrane region" description="Helical" evidence="8">
    <location>
        <begin position="336"/>
        <end position="357"/>
    </location>
</feature>
<evidence type="ECO:0000256" key="4">
    <source>
        <dbReference type="ARBA" id="ARBA00022692"/>
    </source>
</evidence>
<feature type="transmembrane region" description="Helical" evidence="8">
    <location>
        <begin position="308"/>
        <end position="329"/>
    </location>
</feature>
<evidence type="ECO:0000259" key="9">
    <source>
        <dbReference type="PROSITE" id="PS50850"/>
    </source>
</evidence>
<keyword evidence="2" id="KW-0813">Transport</keyword>
<feature type="transmembrane region" description="Helical" evidence="8">
    <location>
        <begin position="408"/>
        <end position="427"/>
    </location>
</feature>
<dbReference type="GO" id="GO:0005886">
    <property type="term" value="C:plasma membrane"/>
    <property type="evidence" value="ECO:0007669"/>
    <property type="project" value="UniProtKB-SubCell"/>
</dbReference>
<sequence length="545" mass="56863">MSRQHTRNDPPGLRAWLGLVVILGPVLLVSMDGSILFLATPRIGQALTPTADQALWILDIYGFAVGSLLIAFGNLGDRYGRLKLLMVGATVFGLGSSAAAFAPSPELLIAARALMGVAGATLLPSALAVLSELFADPRRRAQAIGIFAAAFAAGFAVGPVVGGLLLERFWWGSVFLINLPVIALFLVFAPILLREVRATRPGRVDVLSVLTSAAGLLFTIYALKHAAADGPSVVSVLVGIAGLVLLAWFARRQRHLEHPLLDFALFRDRVFAVAIITGLLPLAAWSAAAYLTGLYLQSVLDLPVLSSALFALPGAAVLTITCIVTPAVVDRLGKRTVLAISHFSIAAGLLFVLLTTITSGIGWYIASTAVAGVGYGISFAVVADTAVGAVPAERAGSAGAIAETSNEIGNALGIALLGSLAALVFRLQGPDLAPTLDETLQLPDIGTAVVEQAKTAFVTGLHAVAAAAGLLHIALGILALRWIPRSTTRGVLHANSTSAGHLSQAPPTLEAWRVPRRGRRRSMRSSTPTGASSRATTCRRRIARR</sequence>
<dbReference type="AlphaFoldDB" id="A0A4R5A941"/>
<evidence type="ECO:0000256" key="1">
    <source>
        <dbReference type="ARBA" id="ARBA00004651"/>
    </source>
</evidence>
<dbReference type="GO" id="GO:0022857">
    <property type="term" value="F:transmembrane transporter activity"/>
    <property type="evidence" value="ECO:0007669"/>
    <property type="project" value="InterPro"/>
</dbReference>
<dbReference type="CDD" id="cd17321">
    <property type="entry name" value="MFS_MMR_MDR_like"/>
    <property type="match status" value="1"/>
</dbReference>
<protein>
    <submittedName>
        <fullName evidence="10">MFS transporter</fullName>
    </submittedName>
</protein>
<proteinExistence type="predicted"/>
<dbReference type="PANTHER" id="PTHR42718">
    <property type="entry name" value="MAJOR FACILITATOR SUPERFAMILY MULTIDRUG TRANSPORTER MFSC"/>
    <property type="match status" value="1"/>
</dbReference>
<keyword evidence="3" id="KW-1003">Cell membrane</keyword>
<feature type="domain" description="Major facilitator superfamily (MFS) profile" evidence="9">
    <location>
        <begin position="18"/>
        <end position="487"/>
    </location>
</feature>
<dbReference type="RefSeq" id="WP_132103914.1">
    <property type="nucleotide sequence ID" value="NZ_SMLB01000018.1"/>
</dbReference>
<comment type="subcellular location">
    <subcellularLocation>
        <location evidence="1">Cell membrane</location>
        <topology evidence="1">Multi-pass membrane protein</topology>
    </subcellularLocation>
</comment>
<keyword evidence="6 8" id="KW-0472">Membrane</keyword>
<organism evidence="10 11">
    <name type="scientific">Jiangella aurantiaca</name>
    <dbReference type="NCBI Taxonomy" id="2530373"/>
    <lineage>
        <taxon>Bacteria</taxon>
        <taxon>Bacillati</taxon>
        <taxon>Actinomycetota</taxon>
        <taxon>Actinomycetes</taxon>
        <taxon>Jiangellales</taxon>
        <taxon>Jiangellaceae</taxon>
        <taxon>Jiangella</taxon>
    </lineage>
</organism>
<feature type="transmembrane region" description="Helical" evidence="8">
    <location>
        <begin position="204"/>
        <end position="224"/>
    </location>
</feature>